<dbReference type="Proteomes" id="UP000604383">
    <property type="component" value="Unassembled WGS sequence"/>
</dbReference>
<dbReference type="CDD" id="cd17574">
    <property type="entry name" value="REC_OmpR"/>
    <property type="match status" value="1"/>
</dbReference>
<accession>A0AB36B3M8</accession>
<dbReference type="AlphaFoldDB" id="A0AB36B3M8"/>
<keyword evidence="5 9" id="KW-0238">DNA-binding</keyword>
<comment type="function">
    <text evidence="7">May play the central regulatory role in sporulation. It may be an element of the effector pathway responsible for the activation of sporulation genes in response to nutritional stress. Spo0A may act in concert with spo0H (a sigma factor) to control the expression of some genes that are critical to the sporulation process.</text>
</comment>
<protein>
    <recommendedName>
        <fullName evidence="1">Stage 0 sporulation protein A homolog</fullName>
    </recommendedName>
</protein>
<dbReference type="Gene3D" id="6.10.250.690">
    <property type="match status" value="1"/>
</dbReference>
<dbReference type="GO" id="GO:0000976">
    <property type="term" value="F:transcription cis-regulatory region binding"/>
    <property type="evidence" value="ECO:0007669"/>
    <property type="project" value="TreeGrafter"/>
</dbReference>
<evidence type="ECO:0000256" key="1">
    <source>
        <dbReference type="ARBA" id="ARBA00018672"/>
    </source>
</evidence>
<dbReference type="EMBL" id="WWTN01000005">
    <property type="protein sequence ID" value="MZH55015.1"/>
    <property type="molecule type" value="Genomic_DNA"/>
</dbReference>
<evidence type="ECO:0000256" key="5">
    <source>
        <dbReference type="ARBA" id="ARBA00023125"/>
    </source>
</evidence>
<evidence type="ECO:0000313" key="13">
    <source>
        <dbReference type="Proteomes" id="UP000604383"/>
    </source>
</evidence>
<dbReference type="GO" id="GO:0006355">
    <property type="term" value="P:regulation of DNA-templated transcription"/>
    <property type="evidence" value="ECO:0007669"/>
    <property type="project" value="InterPro"/>
</dbReference>
<gene>
    <name evidence="12" type="ORF">GT664_04375</name>
</gene>
<dbReference type="InterPro" id="IPR036388">
    <property type="entry name" value="WH-like_DNA-bd_sf"/>
</dbReference>
<keyword evidence="3" id="KW-0902">Two-component regulatory system</keyword>
<dbReference type="PROSITE" id="PS50110">
    <property type="entry name" value="RESPONSE_REGULATORY"/>
    <property type="match status" value="1"/>
</dbReference>
<evidence type="ECO:0000256" key="6">
    <source>
        <dbReference type="ARBA" id="ARBA00023163"/>
    </source>
</evidence>
<comment type="caution">
    <text evidence="12">The sequence shown here is derived from an EMBL/GenBank/DDBJ whole genome shotgun (WGS) entry which is preliminary data.</text>
</comment>
<keyword evidence="6" id="KW-0804">Transcription</keyword>
<dbReference type="PROSITE" id="PS51755">
    <property type="entry name" value="OMPR_PHOB"/>
    <property type="match status" value="1"/>
</dbReference>
<feature type="modified residue" description="4-aspartylphosphate" evidence="8">
    <location>
        <position position="53"/>
    </location>
</feature>
<organism evidence="12 13">
    <name type="scientific">Clostridium innocuum</name>
    <dbReference type="NCBI Taxonomy" id="1522"/>
    <lineage>
        <taxon>Bacteria</taxon>
        <taxon>Bacillati</taxon>
        <taxon>Bacillota</taxon>
        <taxon>Clostridia</taxon>
        <taxon>Eubacteriales</taxon>
        <taxon>Clostridiaceae</taxon>
        <taxon>Clostridium</taxon>
    </lineage>
</organism>
<evidence type="ECO:0000259" key="10">
    <source>
        <dbReference type="PROSITE" id="PS50110"/>
    </source>
</evidence>
<reference evidence="12" key="1">
    <citation type="journal article" date="2019" name="Nat. Med.">
        <title>A library of human gut bacterial isolates paired with longitudinal multiomics data enables mechanistic microbiome research.</title>
        <authorList>
            <person name="Poyet M."/>
            <person name="Groussin M."/>
            <person name="Gibbons S.M."/>
            <person name="Avila-Pacheco J."/>
            <person name="Jiang X."/>
            <person name="Kearney S.M."/>
            <person name="Perrotta A.R."/>
            <person name="Berdy B."/>
            <person name="Zhao S."/>
            <person name="Lieberman T.D."/>
            <person name="Swanson P.K."/>
            <person name="Smith M."/>
            <person name="Roesemann S."/>
            <person name="Alexander J.E."/>
            <person name="Rich S.A."/>
            <person name="Livny J."/>
            <person name="Vlamakis H."/>
            <person name="Clish C."/>
            <person name="Bullock K."/>
            <person name="Deik A."/>
            <person name="Scott J."/>
            <person name="Pierce K.A."/>
            <person name="Xavier R.J."/>
            <person name="Alm E.J."/>
        </authorList>
    </citation>
    <scope>NUCLEOTIDE SEQUENCE</scope>
    <source>
        <strain evidence="12">BIOML-A12</strain>
    </source>
</reference>
<feature type="domain" description="Response regulatory" evidence="10">
    <location>
        <begin position="4"/>
        <end position="117"/>
    </location>
</feature>
<dbReference type="FunFam" id="1.10.10.10:FF:000018">
    <property type="entry name" value="DNA-binding response regulator ResD"/>
    <property type="match status" value="1"/>
</dbReference>
<evidence type="ECO:0000256" key="8">
    <source>
        <dbReference type="PROSITE-ProRule" id="PRU00169"/>
    </source>
</evidence>
<evidence type="ECO:0000256" key="4">
    <source>
        <dbReference type="ARBA" id="ARBA00023015"/>
    </source>
</evidence>
<evidence type="ECO:0000256" key="3">
    <source>
        <dbReference type="ARBA" id="ARBA00023012"/>
    </source>
</evidence>
<dbReference type="GO" id="GO:0005829">
    <property type="term" value="C:cytosol"/>
    <property type="evidence" value="ECO:0007669"/>
    <property type="project" value="TreeGrafter"/>
</dbReference>
<dbReference type="GO" id="GO:0000156">
    <property type="term" value="F:phosphorelay response regulator activity"/>
    <property type="evidence" value="ECO:0007669"/>
    <property type="project" value="TreeGrafter"/>
</dbReference>
<sequence length="229" mass="26539">MLMKLLFVEDDQAIAMGLVYTLKKEGYEVVWCDHKRSALQQLDQQTFDLLLLDVGLPDGSGYDICTYAKSRQDVPVLFLTALDDEGNVVMGLDMGGDDYITKPFRINELLSRMRSVQRRYHRQEEDIVQIQYLSIYPKQGKVYREQEEVLLTALEYRLLMVFINHPQQVLSRSQLLEGIWDAAGDFVNDNTLTVYIKRLREKLERDPQNPSIIVTVRGLGYRLELHHAA</sequence>
<name>A0AB36B3M8_CLOIN</name>
<dbReference type="SUPFAM" id="SSF52172">
    <property type="entry name" value="CheY-like"/>
    <property type="match status" value="1"/>
</dbReference>
<dbReference type="InterPro" id="IPR001789">
    <property type="entry name" value="Sig_transdc_resp-reg_receiver"/>
</dbReference>
<evidence type="ECO:0000256" key="2">
    <source>
        <dbReference type="ARBA" id="ARBA00022553"/>
    </source>
</evidence>
<dbReference type="Gene3D" id="1.10.10.10">
    <property type="entry name" value="Winged helix-like DNA-binding domain superfamily/Winged helix DNA-binding domain"/>
    <property type="match status" value="1"/>
</dbReference>
<dbReference type="PANTHER" id="PTHR48111">
    <property type="entry name" value="REGULATOR OF RPOS"/>
    <property type="match status" value="1"/>
</dbReference>
<evidence type="ECO:0000313" key="12">
    <source>
        <dbReference type="EMBL" id="MZH55015.1"/>
    </source>
</evidence>
<dbReference type="InterPro" id="IPR001867">
    <property type="entry name" value="OmpR/PhoB-type_DNA-bd"/>
</dbReference>
<evidence type="ECO:0000256" key="9">
    <source>
        <dbReference type="PROSITE-ProRule" id="PRU01091"/>
    </source>
</evidence>
<dbReference type="InterPro" id="IPR011006">
    <property type="entry name" value="CheY-like_superfamily"/>
</dbReference>
<dbReference type="SMART" id="SM00862">
    <property type="entry name" value="Trans_reg_C"/>
    <property type="match status" value="1"/>
</dbReference>
<dbReference type="CDD" id="cd00383">
    <property type="entry name" value="trans_reg_C"/>
    <property type="match status" value="1"/>
</dbReference>
<evidence type="ECO:0000256" key="7">
    <source>
        <dbReference type="ARBA" id="ARBA00024867"/>
    </source>
</evidence>
<dbReference type="GO" id="GO:0032993">
    <property type="term" value="C:protein-DNA complex"/>
    <property type="evidence" value="ECO:0007669"/>
    <property type="project" value="TreeGrafter"/>
</dbReference>
<feature type="DNA-binding region" description="OmpR/PhoB-type" evidence="9">
    <location>
        <begin position="125"/>
        <end position="225"/>
    </location>
</feature>
<dbReference type="SMART" id="SM00448">
    <property type="entry name" value="REC"/>
    <property type="match status" value="1"/>
</dbReference>
<keyword evidence="2 8" id="KW-0597">Phosphoprotein</keyword>
<feature type="domain" description="OmpR/PhoB-type" evidence="11">
    <location>
        <begin position="125"/>
        <end position="225"/>
    </location>
</feature>
<dbReference type="Pfam" id="PF00072">
    <property type="entry name" value="Response_reg"/>
    <property type="match status" value="1"/>
</dbReference>
<dbReference type="Pfam" id="PF00486">
    <property type="entry name" value="Trans_reg_C"/>
    <property type="match status" value="1"/>
</dbReference>
<keyword evidence="4" id="KW-0805">Transcription regulation</keyword>
<proteinExistence type="predicted"/>
<evidence type="ECO:0000259" key="11">
    <source>
        <dbReference type="PROSITE" id="PS51755"/>
    </source>
</evidence>
<dbReference type="Gene3D" id="3.40.50.2300">
    <property type="match status" value="1"/>
</dbReference>
<dbReference type="RefSeq" id="WP_002608748.1">
    <property type="nucleotide sequence ID" value="NZ_BAABXQ010000005.1"/>
</dbReference>
<dbReference type="InterPro" id="IPR039420">
    <property type="entry name" value="WalR-like"/>
</dbReference>
<dbReference type="PANTHER" id="PTHR48111:SF73">
    <property type="entry name" value="ALKALINE PHOSPHATASE SYNTHESIS TRANSCRIPTIONAL REGULATORY PROTEIN PHOP"/>
    <property type="match status" value="1"/>
</dbReference>